<evidence type="ECO:0000256" key="1">
    <source>
        <dbReference type="SAM" id="Phobius"/>
    </source>
</evidence>
<protein>
    <recommendedName>
        <fullName evidence="4">PH domain-containing protein</fullName>
    </recommendedName>
</protein>
<organism evidence="2 3">
    <name type="scientific">Cellulosimicrobium cellulans</name>
    <name type="common">Arthrobacter luteus</name>
    <dbReference type="NCBI Taxonomy" id="1710"/>
    <lineage>
        <taxon>Bacteria</taxon>
        <taxon>Bacillati</taxon>
        <taxon>Actinomycetota</taxon>
        <taxon>Actinomycetes</taxon>
        <taxon>Micrococcales</taxon>
        <taxon>Promicromonosporaceae</taxon>
        <taxon>Cellulosimicrobium</taxon>
    </lineage>
</organism>
<dbReference type="EMBL" id="BJNZ01000001">
    <property type="protein sequence ID" value="GED08251.1"/>
    <property type="molecule type" value="Genomic_DNA"/>
</dbReference>
<reference evidence="2 3" key="1">
    <citation type="submission" date="2019-06" db="EMBL/GenBank/DDBJ databases">
        <title>Whole genome shotgun sequence of Cellulosimicrobium cellulans NBRC 15516.</title>
        <authorList>
            <person name="Hosoyama A."/>
            <person name="Uohara A."/>
            <person name="Ohji S."/>
            <person name="Ichikawa N."/>
        </authorList>
    </citation>
    <scope>NUCLEOTIDE SEQUENCE [LARGE SCALE GENOMIC DNA]</scope>
    <source>
        <strain evidence="2 3">NBRC 15516</strain>
    </source>
</reference>
<dbReference type="Proteomes" id="UP000316659">
    <property type="component" value="Unassembled WGS sequence"/>
</dbReference>
<feature type="transmembrane region" description="Helical" evidence="1">
    <location>
        <begin position="38"/>
        <end position="62"/>
    </location>
</feature>
<comment type="caution">
    <text evidence="2">The sequence shown here is derived from an EMBL/GenBank/DDBJ whole genome shotgun (WGS) entry which is preliminary data.</text>
</comment>
<dbReference type="AlphaFoldDB" id="A0A4Y4E0T9"/>
<gene>
    <name evidence="2" type="ORF">CCE02nite_02500</name>
</gene>
<name>A0A4Y4E0T9_CELCE</name>
<keyword evidence="1" id="KW-0472">Membrane</keyword>
<feature type="transmembrane region" description="Helical" evidence="1">
    <location>
        <begin position="12"/>
        <end position="32"/>
    </location>
</feature>
<evidence type="ECO:0000313" key="3">
    <source>
        <dbReference type="Proteomes" id="UP000316659"/>
    </source>
</evidence>
<keyword evidence="1" id="KW-0812">Transmembrane</keyword>
<evidence type="ECO:0008006" key="4">
    <source>
        <dbReference type="Google" id="ProtNLM"/>
    </source>
</evidence>
<evidence type="ECO:0000313" key="2">
    <source>
        <dbReference type="EMBL" id="GED08251.1"/>
    </source>
</evidence>
<accession>A0A4Y4E0T9</accession>
<proteinExistence type="predicted"/>
<keyword evidence="1" id="KW-1133">Transmembrane helix</keyword>
<sequence>MIRSRRTFALRAAIPYVTLALTAVAGSLLMPSDDPDPRTALIVCAAFLVICGIARSILWLAVAGRSCVSRAGSAVEVSGGLRRRLRIPVEGIRRAEVRAGDRRPEWARFATLPAVILWVESGDGRCQVRRSLLVPWALLSAYERDLERLLADSRSAPDHVPRDPGVT</sequence>